<dbReference type="FunFam" id="3.90.700.10:FF:000005">
    <property type="entry name" value="Succinate dehydrogenase flavoprotein subunit"/>
    <property type="match status" value="1"/>
</dbReference>
<evidence type="ECO:0000259" key="7">
    <source>
        <dbReference type="Pfam" id="PF02910"/>
    </source>
</evidence>
<dbReference type="AlphaFoldDB" id="A0A142JR38"/>
<keyword evidence="4" id="KW-0560">Oxidoreductase</keyword>
<evidence type="ECO:0000256" key="2">
    <source>
        <dbReference type="ARBA" id="ARBA00022630"/>
    </source>
</evidence>
<dbReference type="InterPro" id="IPR015939">
    <property type="entry name" value="Fum_Rdtase/Succ_DH_flav-like_C"/>
</dbReference>
<dbReference type="SUPFAM" id="SSF56425">
    <property type="entry name" value="Succinate dehydrogenase/fumarate reductase flavoprotein, catalytic domain"/>
    <property type="match status" value="1"/>
</dbReference>
<dbReference type="RefSeq" id="WP_062802385.1">
    <property type="nucleotide sequence ID" value="NZ_CP014845.1"/>
</dbReference>
<dbReference type="Proteomes" id="UP000075238">
    <property type="component" value="Chromosome 2"/>
</dbReference>
<dbReference type="Gene3D" id="3.50.50.60">
    <property type="entry name" value="FAD/NAD(P)-binding domain"/>
    <property type="match status" value="1"/>
</dbReference>
<evidence type="ECO:0000313" key="9">
    <source>
        <dbReference type="Proteomes" id="UP000075238"/>
    </source>
</evidence>
<dbReference type="PANTHER" id="PTHR11632">
    <property type="entry name" value="SUCCINATE DEHYDROGENASE 2 FLAVOPROTEIN SUBUNIT"/>
    <property type="match status" value="1"/>
</dbReference>
<dbReference type="Pfam" id="PF00890">
    <property type="entry name" value="FAD_binding_2"/>
    <property type="match status" value="1"/>
</dbReference>
<dbReference type="InterPro" id="IPR003953">
    <property type="entry name" value="FAD-dep_OxRdtase_2_FAD-bd"/>
</dbReference>
<evidence type="ECO:0000256" key="1">
    <source>
        <dbReference type="ARBA" id="ARBA00001974"/>
    </source>
</evidence>
<dbReference type="InterPro" id="IPR027477">
    <property type="entry name" value="Succ_DH/fumarate_Rdtase_cat_sf"/>
</dbReference>
<dbReference type="GO" id="GO:0016491">
    <property type="term" value="F:oxidoreductase activity"/>
    <property type="evidence" value="ECO:0007669"/>
    <property type="project" value="UniProtKB-KW"/>
</dbReference>
<feature type="domain" description="FAD-dependent oxidoreductase 2 FAD-binding" evidence="6">
    <location>
        <begin position="9"/>
        <end position="391"/>
    </location>
</feature>
<name>A0A142JR38_9BURK</name>
<dbReference type="Pfam" id="PF02910">
    <property type="entry name" value="Succ_DH_flav_C"/>
    <property type="match status" value="1"/>
</dbReference>
<sequence>MQIEHHKTDILILGTGGAGLFAALHAKKANPALKVSVAVKGLLGKCGCTRMVQGGYNVALSAGDSVERHFMDTIEGGKWLPRQDLAWRLVEGAVERVRELENEIGCFFDRNPDGTLHQKAFAGQSFDRTVHKADLTGIEIINRLMEQVRALDVEEMEEHRAIELIPAADGSGIAGVLFIDMRRGSYRFVQAKAVLLATGAGPTMYRYHTPSGDKTCDGLAMAMRYGLSLRDMEMVQFHPTGLLGGPDTRMTGTVLEEGLRGAGGWLLNGDGDRFMTRYDARGERATRDVVSRGIYAEMRAGRTGPMGGVYIQMSHLGAEKVARTFPGMVNRCKDCGFDLAGGRVEVVPTAHYLMGGVEFNVDGSTASPGLFAAGEDCGGVHGANRLGGNGVANSTVFGGIAGDSMAAYASGVQHWKEPDKRVIASGIERAEYPFARSPGAIHELRDALAQTMWDDVGVLRNEAAMRRGLDSLASHGEALMAMGVADGDRRYNVTWHDWMNLQSLVDISRVITVSALARENSRGAHFREDFPEPGDLHSSRYTRVTADGDSLRLDMVPVKFDIVRPGTSLITGEAGQPPKVAA</sequence>
<feature type="active site" description="Proton acceptor" evidence="5">
    <location>
        <position position="287"/>
    </location>
</feature>
<dbReference type="Gene3D" id="1.20.58.100">
    <property type="entry name" value="Fumarate reductase/succinate dehydrogenase flavoprotein-like, C-terminal domain"/>
    <property type="match status" value="1"/>
</dbReference>
<dbReference type="SUPFAM" id="SSF46977">
    <property type="entry name" value="Succinate dehydrogenase/fumarate reductase flavoprotein C-terminal domain"/>
    <property type="match status" value="1"/>
</dbReference>
<evidence type="ECO:0000313" key="8">
    <source>
        <dbReference type="EMBL" id="AMR80550.1"/>
    </source>
</evidence>
<dbReference type="PIRSF" id="PIRSF000171">
    <property type="entry name" value="SDHA_APRA_LASPO"/>
    <property type="match status" value="1"/>
</dbReference>
<reference evidence="8 9" key="1">
    <citation type="submission" date="2016-03" db="EMBL/GenBank/DDBJ databases">
        <title>Complete genome sequence of a novel chlorpyrifos degrading bacterium, Cupriavidus nantongensis sp. X1.</title>
        <authorList>
            <person name="Fang L."/>
        </authorList>
    </citation>
    <scope>NUCLEOTIDE SEQUENCE [LARGE SCALE GENOMIC DNA]</scope>
    <source>
        <strain evidence="8 9">X1</strain>
    </source>
</reference>
<dbReference type="PANTHER" id="PTHR11632:SF51">
    <property type="entry name" value="SUCCINATE DEHYDROGENASE [UBIQUINONE] FLAVOPROTEIN SUBUNIT, MITOCHONDRIAL"/>
    <property type="match status" value="1"/>
</dbReference>
<gene>
    <name evidence="8" type="ORF">A2G96_22155</name>
</gene>
<feature type="domain" description="Fumarate reductase/succinate dehydrogenase flavoprotein-like C-terminal" evidence="7">
    <location>
        <begin position="445"/>
        <end position="565"/>
    </location>
</feature>
<evidence type="ECO:0000256" key="4">
    <source>
        <dbReference type="ARBA" id="ARBA00023002"/>
    </source>
</evidence>
<accession>A0A142JR38</accession>
<evidence type="ECO:0000259" key="6">
    <source>
        <dbReference type="Pfam" id="PF00890"/>
    </source>
</evidence>
<keyword evidence="2" id="KW-0285">Flavoprotein</keyword>
<dbReference type="SUPFAM" id="SSF51905">
    <property type="entry name" value="FAD/NAD(P)-binding domain"/>
    <property type="match status" value="1"/>
</dbReference>
<dbReference type="InterPro" id="IPR036188">
    <property type="entry name" value="FAD/NAD-bd_sf"/>
</dbReference>
<dbReference type="InterPro" id="IPR030664">
    <property type="entry name" value="SdhA/FrdA/AprA"/>
</dbReference>
<protein>
    <submittedName>
        <fullName evidence="8">Fumarate reductase</fullName>
    </submittedName>
</protein>
<dbReference type="Gene3D" id="3.90.700.10">
    <property type="entry name" value="Succinate dehydrogenase/fumarate reductase flavoprotein, catalytic domain"/>
    <property type="match status" value="1"/>
</dbReference>
<dbReference type="OrthoDB" id="9806724at2"/>
<organism evidence="8 9">
    <name type="scientific">Cupriavidus nantongensis</name>
    <dbReference type="NCBI Taxonomy" id="1796606"/>
    <lineage>
        <taxon>Bacteria</taxon>
        <taxon>Pseudomonadati</taxon>
        <taxon>Pseudomonadota</taxon>
        <taxon>Betaproteobacteria</taxon>
        <taxon>Burkholderiales</taxon>
        <taxon>Burkholderiaceae</taxon>
        <taxon>Cupriavidus</taxon>
    </lineage>
</organism>
<dbReference type="STRING" id="1796606.A2G96_22155"/>
<dbReference type="PRINTS" id="PR00368">
    <property type="entry name" value="FADPNR"/>
</dbReference>
<evidence type="ECO:0000256" key="5">
    <source>
        <dbReference type="PIRSR" id="PIRSR000171-1"/>
    </source>
</evidence>
<dbReference type="InterPro" id="IPR037099">
    <property type="entry name" value="Fum_R/Succ_DH_flav-like_C_sf"/>
</dbReference>
<evidence type="ECO:0000256" key="3">
    <source>
        <dbReference type="ARBA" id="ARBA00022827"/>
    </source>
</evidence>
<keyword evidence="3" id="KW-0274">FAD</keyword>
<dbReference type="KEGG" id="cnan:A2G96_22155"/>
<keyword evidence="9" id="KW-1185">Reference proteome</keyword>
<comment type="cofactor">
    <cofactor evidence="1">
        <name>FAD</name>
        <dbReference type="ChEBI" id="CHEBI:57692"/>
    </cofactor>
</comment>
<dbReference type="EMBL" id="CP014845">
    <property type="protein sequence ID" value="AMR80550.1"/>
    <property type="molecule type" value="Genomic_DNA"/>
</dbReference>
<proteinExistence type="predicted"/>